<name>A0A1I0HXQ3_9BACT</name>
<gene>
    <name evidence="2" type="ORF">SAMN05443639_105168</name>
</gene>
<dbReference type="EMBL" id="FOIJ01000005">
    <property type="protein sequence ID" value="SET88672.1"/>
    <property type="molecule type" value="Genomic_DNA"/>
</dbReference>
<feature type="compositionally biased region" description="Basic and acidic residues" evidence="1">
    <location>
        <begin position="47"/>
        <end position="59"/>
    </location>
</feature>
<evidence type="ECO:0000256" key="1">
    <source>
        <dbReference type="SAM" id="MobiDB-lite"/>
    </source>
</evidence>
<proteinExistence type="predicted"/>
<protein>
    <submittedName>
        <fullName evidence="2">Uncharacterized protein</fullName>
    </submittedName>
</protein>
<feature type="region of interest" description="Disordered" evidence="1">
    <location>
        <begin position="1"/>
        <end position="68"/>
    </location>
</feature>
<accession>A0A1I0HXQ3</accession>
<dbReference type="Proteomes" id="UP000199181">
    <property type="component" value="Unassembled WGS sequence"/>
</dbReference>
<dbReference type="AlphaFoldDB" id="A0A1I0HXQ3"/>
<evidence type="ECO:0000313" key="2">
    <source>
        <dbReference type="EMBL" id="SET88672.1"/>
    </source>
</evidence>
<organism evidence="2 3">
    <name type="scientific">Stigmatella erecta</name>
    <dbReference type="NCBI Taxonomy" id="83460"/>
    <lineage>
        <taxon>Bacteria</taxon>
        <taxon>Pseudomonadati</taxon>
        <taxon>Myxococcota</taxon>
        <taxon>Myxococcia</taxon>
        <taxon>Myxococcales</taxon>
        <taxon>Cystobacterineae</taxon>
        <taxon>Archangiaceae</taxon>
        <taxon>Stigmatella</taxon>
    </lineage>
</organism>
<keyword evidence="3" id="KW-1185">Reference proteome</keyword>
<sequence length="68" mass="8002">MTLLLPPDSQRSPADDALPRPSGLRTVSERPRSPWVPPPDMRVRHRPAQERKTPNDRRLPRWFIRRGK</sequence>
<evidence type="ECO:0000313" key="3">
    <source>
        <dbReference type="Proteomes" id="UP000199181"/>
    </source>
</evidence>
<reference evidence="3" key="1">
    <citation type="submission" date="2016-10" db="EMBL/GenBank/DDBJ databases">
        <authorList>
            <person name="Varghese N."/>
            <person name="Submissions S."/>
        </authorList>
    </citation>
    <scope>NUCLEOTIDE SEQUENCE [LARGE SCALE GENOMIC DNA]</scope>
    <source>
        <strain evidence="3">DSM 16858</strain>
    </source>
</reference>
<dbReference type="RefSeq" id="WP_093519640.1">
    <property type="nucleotide sequence ID" value="NZ_FOIJ01000005.1"/>
</dbReference>